<protein>
    <submittedName>
        <fullName evidence="1">Uncharacterized protein</fullName>
    </submittedName>
</protein>
<comment type="caution">
    <text evidence="1">The sequence shown here is derived from an EMBL/GenBank/DDBJ whole genome shotgun (WGS) entry which is preliminary data.</text>
</comment>
<accession>A0AAE0KWM4</accession>
<proteinExistence type="predicted"/>
<reference evidence="1 2" key="1">
    <citation type="journal article" date="2015" name="Genome Biol. Evol.">
        <title>Comparative Genomics of a Bacterivorous Green Alga Reveals Evolutionary Causalities and Consequences of Phago-Mixotrophic Mode of Nutrition.</title>
        <authorList>
            <person name="Burns J.A."/>
            <person name="Paasch A."/>
            <person name="Narechania A."/>
            <person name="Kim E."/>
        </authorList>
    </citation>
    <scope>NUCLEOTIDE SEQUENCE [LARGE SCALE GENOMIC DNA]</scope>
    <source>
        <strain evidence="1 2">PLY_AMNH</strain>
    </source>
</reference>
<dbReference type="EMBL" id="LGRX02015391">
    <property type="protein sequence ID" value="KAK3263493.1"/>
    <property type="molecule type" value="Genomic_DNA"/>
</dbReference>
<gene>
    <name evidence="1" type="ORF">CYMTET_27701</name>
</gene>
<name>A0AAE0KWM4_9CHLO</name>
<organism evidence="1 2">
    <name type="scientific">Cymbomonas tetramitiformis</name>
    <dbReference type="NCBI Taxonomy" id="36881"/>
    <lineage>
        <taxon>Eukaryota</taxon>
        <taxon>Viridiplantae</taxon>
        <taxon>Chlorophyta</taxon>
        <taxon>Pyramimonadophyceae</taxon>
        <taxon>Pyramimonadales</taxon>
        <taxon>Pyramimonadaceae</taxon>
        <taxon>Cymbomonas</taxon>
    </lineage>
</organism>
<dbReference type="Proteomes" id="UP001190700">
    <property type="component" value="Unassembled WGS sequence"/>
</dbReference>
<keyword evidence="2" id="KW-1185">Reference proteome</keyword>
<evidence type="ECO:0000313" key="2">
    <source>
        <dbReference type="Proteomes" id="UP001190700"/>
    </source>
</evidence>
<evidence type="ECO:0000313" key="1">
    <source>
        <dbReference type="EMBL" id="KAK3263493.1"/>
    </source>
</evidence>
<sequence>MARLQEHGVETPEQPLARLQGAELLARPLVQPSAQPLAQRLVHVAEPLIRGVEMLAQGKKLPAQPQENGAAPLTQPLVLDEELLAQLLVQPLAQPPVDGA</sequence>
<dbReference type="AlphaFoldDB" id="A0AAE0KWM4"/>